<dbReference type="OrthoDB" id="9803892at2"/>
<dbReference type="AlphaFoldDB" id="A0A3E2TK43"/>
<accession>A0A3E2TK43</accession>
<comment type="caution">
    <text evidence="2">The sequence shown here is derived from an EMBL/GenBank/DDBJ whole genome shotgun (WGS) entry which is preliminary data.</text>
</comment>
<protein>
    <submittedName>
        <fullName evidence="2">NAD-dependent epimerase/dehydratase family protein</fullName>
    </submittedName>
</protein>
<dbReference type="InterPro" id="IPR016040">
    <property type="entry name" value="NAD(P)-bd_dom"/>
</dbReference>
<dbReference type="Pfam" id="PF13460">
    <property type="entry name" value="NAD_binding_10"/>
    <property type="match status" value="1"/>
</dbReference>
<proteinExistence type="predicted"/>
<dbReference type="PANTHER" id="PTHR15020">
    <property type="entry name" value="FLAVIN REDUCTASE-RELATED"/>
    <property type="match status" value="1"/>
</dbReference>
<dbReference type="SUPFAM" id="SSF51735">
    <property type="entry name" value="NAD(P)-binding Rossmann-fold domains"/>
    <property type="match status" value="1"/>
</dbReference>
<dbReference type="InterPro" id="IPR036291">
    <property type="entry name" value="NAD(P)-bd_dom_sf"/>
</dbReference>
<sequence>MKTLILGSNGGVGSKITQILKENNADFTASVRDDKKLKELKDKNIDAKLIDVANDSIDDMAYIFKDYDKVLFSIGAGGKGGAETTIKVDLDGAVKTMDAAKKAGIKQYYMVSTWDSSRVAVENPDDPIKTYTIAKHYADLYLKNNSGLTYTIIHPSTLNDDPGQGSIEVVDTHSTKLAMEKSISRQDVAAVVANLLLSDGYQNQEIQIVAGDTDIREALEEVK</sequence>
<dbReference type="Gene3D" id="3.40.50.720">
    <property type="entry name" value="NAD(P)-binding Rossmann-like Domain"/>
    <property type="match status" value="1"/>
</dbReference>
<evidence type="ECO:0000259" key="1">
    <source>
        <dbReference type="Pfam" id="PF13460"/>
    </source>
</evidence>
<keyword evidence="3" id="KW-1185">Reference proteome</keyword>
<dbReference type="Proteomes" id="UP000261011">
    <property type="component" value="Unassembled WGS sequence"/>
</dbReference>
<evidence type="ECO:0000313" key="3">
    <source>
        <dbReference type="Proteomes" id="UP000261011"/>
    </source>
</evidence>
<feature type="domain" description="NAD(P)-binding" evidence="1">
    <location>
        <begin position="7"/>
        <end position="197"/>
    </location>
</feature>
<organism evidence="2 3">
    <name type="scientific">Anaerococcus nagyae</name>
    <dbReference type="NCBI Taxonomy" id="1755241"/>
    <lineage>
        <taxon>Bacteria</taxon>
        <taxon>Bacillati</taxon>
        <taxon>Bacillota</taxon>
        <taxon>Tissierellia</taxon>
        <taxon>Tissierellales</taxon>
        <taxon>Peptoniphilaceae</taxon>
        <taxon>Anaerococcus</taxon>
    </lineage>
</organism>
<dbReference type="PANTHER" id="PTHR15020:SF50">
    <property type="entry name" value="UPF0659 PROTEIN YMR090W"/>
    <property type="match status" value="1"/>
</dbReference>
<dbReference type="EMBL" id="QVEU01000002">
    <property type="protein sequence ID" value="RGB77317.1"/>
    <property type="molecule type" value="Genomic_DNA"/>
</dbReference>
<name>A0A3E2TK43_9FIRM</name>
<evidence type="ECO:0000313" key="2">
    <source>
        <dbReference type="EMBL" id="RGB77317.1"/>
    </source>
</evidence>
<reference evidence="2 3" key="1">
    <citation type="submission" date="2018-08" db="EMBL/GenBank/DDBJ databases">
        <title>A genome reference for cultivated species of the human gut microbiota.</title>
        <authorList>
            <person name="Zou Y."/>
            <person name="Xue W."/>
            <person name="Luo G."/>
        </authorList>
    </citation>
    <scope>NUCLEOTIDE SEQUENCE [LARGE SCALE GENOMIC DNA]</scope>
    <source>
        <strain evidence="2 3">OF01-3</strain>
    </source>
</reference>
<gene>
    <name evidence="2" type="ORF">DXA39_03630</name>
</gene>
<dbReference type="RefSeq" id="WP_117521083.1">
    <property type="nucleotide sequence ID" value="NZ_QVEU01000002.1"/>
</dbReference>